<comment type="pathway">
    <text evidence="1">Secondary metabolite biosynthesis.</text>
</comment>
<dbReference type="GO" id="GO:0071949">
    <property type="term" value="F:FAD binding"/>
    <property type="evidence" value="ECO:0007669"/>
    <property type="project" value="InterPro"/>
</dbReference>
<evidence type="ECO:0000313" key="7">
    <source>
        <dbReference type="Proteomes" id="UP001305414"/>
    </source>
</evidence>
<name>A0AAN7ULU2_9PEZI</name>
<keyword evidence="4" id="KW-0560">Oxidoreductase</keyword>
<feature type="domain" description="FAD-binding" evidence="5">
    <location>
        <begin position="5"/>
        <end position="353"/>
    </location>
</feature>
<dbReference type="InterPro" id="IPR036188">
    <property type="entry name" value="FAD/NAD-bd_sf"/>
</dbReference>
<dbReference type="Pfam" id="PF01494">
    <property type="entry name" value="FAD_binding_3"/>
    <property type="match status" value="1"/>
</dbReference>
<comment type="caution">
    <text evidence="6">The sequence shown here is derived from an EMBL/GenBank/DDBJ whole genome shotgun (WGS) entry which is preliminary data.</text>
</comment>
<dbReference type="Gene3D" id="3.50.50.60">
    <property type="entry name" value="FAD/NAD(P)-binding domain"/>
    <property type="match status" value="1"/>
</dbReference>
<dbReference type="SUPFAM" id="SSF51905">
    <property type="entry name" value="FAD/NAD(P)-binding domain"/>
    <property type="match status" value="1"/>
</dbReference>
<keyword evidence="7" id="KW-1185">Reference proteome</keyword>
<dbReference type="PANTHER" id="PTHR46865">
    <property type="entry name" value="OXIDOREDUCTASE-RELATED"/>
    <property type="match status" value="1"/>
</dbReference>
<evidence type="ECO:0000313" key="6">
    <source>
        <dbReference type="EMBL" id="KAK5635125.1"/>
    </source>
</evidence>
<evidence type="ECO:0000256" key="2">
    <source>
        <dbReference type="ARBA" id="ARBA00022630"/>
    </source>
</evidence>
<sequence>MAGLNVLVAGASIAGPMTAYWLAKAGAKVTVIERFPSLRTGGQNIDIRTIGVEVMRKIPGMEAAVQAKKYEIDGISLVRSDGRPYGTLKPTGNPDQQTLISEYEILRGDLSKIIVDLTKDNKNVQYVFGEQVTAMQQPSNGGPITVEFANELPSSGYDLVVACDGTTSRTRALGLGCGVRDHVISTNCWGAYFRMPQDLLQGKKIGLGYNAPGGRMVGVAPDAGASRVFMMSAYPNSERDAILHFREALKQGDEALKQFVARRYENIGWKDTQILEGLMKSDDLYASEVCQVKAPTLYQGRFVMVGDAGYASGLTGVGTSLAMAGAYVLAGELSEHSDNIAAGLQAYEQCMRPLIADLGQMPRFVTTVMAPQTAWGIWLRNNIFGFVLWTGILDYIQKFMGGALQKTNKDLLPSYQRIS</sequence>
<reference evidence="6 7" key="1">
    <citation type="submission" date="2023-10" db="EMBL/GenBank/DDBJ databases">
        <title>Draft genome sequence of Xylaria bambusicola isolate GMP-LS, the root and basal stem rot pathogen of sugarcane in Indonesia.</title>
        <authorList>
            <person name="Selvaraj P."/>
            <person name="Muralishankar V."/>
            <person name="Muruganantham S."/>
            <person name="Sp S."/>
            <person name="Haryani S."/>
            <person name="Lau K.J.X."/>
            <person name="Naqvi N.I."/>
        </authorList>
    </citation>
    <scope>NUCLEOTIDE SEQUENCE [LARGE SCALE GENOMIC DNA]</scope>
    <source>
        <strain evidence="6">GMP-LS</strain>
    </source>
</reference>
<organism evidence="6 7">
    <name type="scientific">Xylaria bambusicola</name>
    <dbReference type="NCBI Taxonomy" id="326684"/>
    <lineage>
        <taxon>Eukaryota</taxon>
        <taxon>Fungi</taxon>
        <taxon>Dikarya</taxon>
        <taxon>Ascomycota</taxon>
        <taxon>Pezizomycotina</taxon>
        <taxon>Sordariomycetes</taxon>
        <taxon>Xylariomycetidae</taxon>
        <taxon>Xylariales</taxon>
        <taxon>Xylariaceae</taxon>
        <taxon>Xylaria</taxon>
    </lineage>
</organism>
<proteinExistence type="predicted"/>
<evidence type="ECO:0000259" key="5">
    <source>
        <dbReference type="Pfam" id="PF01494"/>
    </source>
</evidence>
<accession>A0AAN7ULU2</accession>
<dbReference type="GO" id="GO:0016491">
    <property type="term" value="F:oxidoreductase activity"/>
    <property type="evidence" value="ECO:0007669"/>
    <property type="project" value="UniProtKB-KW"/>
</dbReference>
<evidence type="ECO:0000256" key="3">
    <source>
        <dbReference type="ARBA" id="ARBA00022827"/>
    </source>
</evidence>
<evidence type="ECO:0000256" key="4">
    <source>
        <dbReference type="ARBA" id="ARBA00023002"/>
    </source>
</evidence>
<keyword evidence="2" id="KW-0285">Flavoprotein</keyword>
<dbReference type="EMBL" id="JAWHQM010000049">
    <property type="protein sequence ID" value="KAK5635125.1"/>
    <property type="molecule type" value="Genomic_DNA"/>
</dbReference>
<protein>
    <recommendedName>
        <fullName evidence="5">FAD-binding domain-containing protein</fullName>
    </recommendedName>
</protein>
<dbReference type="PRINTS" id="PR00420">
    <property type="entry name" value="RNGMNOXGNASE"/>
</dbReference>
<dbReference type="InterPro" id="IPR051704">
    <property type="entry name" value="FAD_aromatic-hydroxylase"/>
</dbReference>
<dbReference type="Proteomes" id="UP001305414">
    <property type="component" value="Unassembled WGS sequence"/>
</dbReference>
<evidence type="ECO:0000256" key="1">
    <source>
        <dbReference type="ARBA" id="ARBA00005179"/>
    </source>
</evidence>
<dbReference type="AlphaFoldDB" id="A0AAN7ULU2"/>
<dbReference type="Gene3D" id="3.30.9.10">
    <property type="entry name" value="D-Amino Acid Oxidase, subunit A, domain 2"/>
    <property type="match status" value="1"/>
</dbReference>
<dbReference type="PANTHER" id="PTHR46865:SF2">
    <property type="entry name" value="MONOOXYGENASE"/>
    <property type="match status" value="1"/>
</dbReference>
<dbReference type="InterPro" id="IPR002938">
    <property type="entry name" value="FAD-bd"/>
</dbReference>
<gene>
    <name evidence="6" type="ORF">RRF57_010837</name>
</gene>
<keyword evidence="3" id="KW-0274">FAD</keyword>